<dbReference type="GO" id="GO:0006313">
    <property type="term" value="P:DNA transposition"/>
    <property type="evidence" value="ECO:0007669"/>
    <property type="project" value="UniProtKB-UniRule"/>
</dbReference>
<comment type="function">
    <text evidence="9">Site-specific tyrosine recombinase, which acts by catalyzing the cutting and rejoining of the recombining DNA molecules. The XerC-XerD complex is essential to convert dimers of the bacterial chromosome into monomers to permit their segregation at cell division. It also contributes to the segregational stability of plasmids.</text>
</comment>
<feature type="active site" evidence="9">
    <location>
        <position position="155"/>
    </location>
</feature>
<keyword evidence="7 9" id="KW-0233">DNA recombination</keyword>
<dbReference type="GO" id="GO:0003677">
    <property type="term" value="F:DNA binding"/>
    <property type="evidence" value="ECO:0007669"/>
    <property type="project" value="UniProtKB-UniRule"/>
</dbReference>
<evidence type="ECO:0000259" key="10">
    <source>
        <dbReference type="PROSITE" id="PS51898"/>
    </source>
</evidence>
<reference evidence="12" key="1">
    <citation type="submission" date="2020-04" db="EMBL/GenBank/DDBJ databases">
        <authorList>
            <person name="Zhang T."/>
        </authorList>
    </citation>
    <scope>NUCLEOTIDE SEQUENCE</scope>
    <source>
        <strain evidence="12">HKST-UBA01</strain>
    </source>
</reference>
<dbReference type="SUPFAM" id="SSF56349">
    <property type="entry name" value="DNA breaking-rejoining enzymes"/>
    <property type="match status" value="1"/>
</dbReference>
<dbReference type="PROSITE" id="PS51898">
    <property type="entry name" value="TYR_RECOMBINASE"/>
    <property type="match status" value="1"/>
</dbReference>
<feature type="active site" evidence="9">
    <location>
        <position position="252"/>
    </location>
</feature>
<dbReference type="InterPro" id="IPR023009">
    <property type="entry name" value="Tyrosine_recombinase_XerC/XerD"/>
</dbReference>
<evidence type="ECO:0000256" key="5">
    <source>
        <dbReference type="ARBA" id="ARBA00022908"/>
    </source>
</evidence>
<dbReference type="Proteomes" id="UP000697710">
    <property type="component" value="Unassembled WGS sequence"/>
</dbReference>
<keyword evidence="8 9" id="KW-0131">Cell cycle</keyword>
<evidence type="ECO:0000256" key="4">
    <source>
        <dbReference type="ARBA" id="ARBA00022829"/>
    </source>
</evidence>
<keyword evidence="6 9" id="KW-0238">DNA-binding</keyword>
<evidence type="ECO:0000256" key="8">
    <source>
        <dbReference type="ARBA" id="ARBA00023306"/>
    </source>
</evidence>
<organism evidence="12 13">
    <name type="scientific">Eiseniibacteriota bacterium</name>
    <dbReference type="NCBI Taxonomy" id="2212470"/>
    <lineage>
        <taxon>Bacteria</taxon>
        <taxon>Candidatus Eiseniibacteriota</taxon>
    </lineage>
</organism>
<proteinExistence type="inferred from homology"/>
<comment type="caution">
    <text evidence="12">The sequence shown here is derived from an EMBL/GenBank/DDBJ whole genome shotgun (WGS) entry which is preliminary data.</text>
</comment>
<gene>
    <name evidence="9" type="primary">xerC</name>
    <name evidence="12" type="ORF">KC729_06715</name>
</gene>
<dbReference type="GO" id="GO:0007059">
    <property type="term" value="P:chromosome segregation"/>
    <property type="evidence" value="ECO:0007669"/>
    <property type="project" value="UniProtKB-UniRule"/>
</dbReference>
<dbReference type="SUPFAM" id="SSF47823">
    <property type="entry name" value="lambda integrase-like, N-terminal domain"/>
    <property type="match status" value="1"/>
</dbReference>
<evidence type="ECO:0000313" key="12">
    <source>
        <dbReference type="EMBL" id="MCA9727357.1"/>
    </source>
</evidence>
<keyword evidence="2 9" id="KW-0963">Cytoplasm</keyword>
<dbReference type="EMBL" id="JAGQHR010000151">
    <property type="protein sequence ID" value="MCA9727357.1"/>
    <property type="molecule type" value="Genomic_DNA"/>
</dbReference>
<feature type="domain" description="Core-binding (CB)" evidence="11">
    <location>
        <begin position="8"/>
        <end position="94"/>
    </location>
</feature>
<reference evidence="12" key="2">
    <citation type="journal article" date="2021" name="Microbiome">
        <title>Successional dynamics and alternative stable states in a saline activated sludge microbial community over 9 years.</title>
        <authorList>
            <person name="Wang Y."/>
            <person name="Ye J."/>
            <person name="Ju F."/>
            <person name="Liu L."/>
            <person name="Boyd J.A."/>
            <person name="Deng Y."/>
            <person name="Parks D.H."/>
            <person name="Jiang X."/>
            <person name="Yin X."/>
            <person name="Woodcroft B.J."/>
            <person name="Tyson G.W."/>
            <person name="Hugenholtz P."/>
            <person name="Polz M.F."/>
            <person name="Zhang T."/>
        </authorList>
    </citation>
    <scope>NUCLEOTIDE SEQUENCE</scope>
    <source>
        <strain evidence="12">HKST-UBA01</strain>
    </source>
</reference>
<dbReference type="InterPro" id="IPR002104">
    <property type="entry name" value="Integrase_catalytic"/>
</dbReference>
<dbReference type="AlphaFoldDB" id="A0A956LZ94"/>
<dbReference type="Gene3D" id="1.10.443.10">
    <property type="entry name" value="Intergrase catalytic core"/>
    <property type="match status" value="1"/>
</dbReference>
<name>A0A956LZ94_UNCEI</name>
<dbReference type="HAMAP" id="MF_01808">
    <property type="entry name" value="Recomb_XerC_XerD"/>
    <property type="match status" value="1"/>
</dbReference>
<dbReference type="Gene3D" id="1.10.150.130">
    <property type="match status" value="1"/>
</dbReference>
<sequence>MSPEPPRTDLRIQLEQYLLHLSLERRLSRRTVDAYGSDLAHHLDMLEEWDIVSRDHVTPDILREYLARLHDLGRAPRSRMRARASLRGFYAFLLHEKLLPSNPAADLEGPRASRDLPHVLAPEEIDRLLAATEGDEPRDLRDRAMLELAYGSGLRASELISVGIEDLDLRELWLRVHGKGSKERMLPVGRQAAQAVRRYLSEARRTLLGGRPDPGTLFLNGRGGRLSRMGYWRILRKRARSAALRTGDIHPHTLRHSFATHLLHGGASLRVVQELLGHSNLRTTEIYTAVDRSYLHRVHREFHPRG</sequence>
<keyword evidence="4 9" id="KW-0159">Chromosome partition</keyword>
<feature type="domain" description="Tyr recombinase" evidence="10">
    <location>
        <begin position="115"/>
        <end position="300"/>
    </location>
</feature>
<comment type="subunit">
    <text evidence="9">Forms a cyclic heterotetrameric complex composed of two molecules of XerC and two molecules of XerD.</text>
</comment>
<accession>A0A956LZ94</accession>
<keyword evidence="3 9" id="KW-0132">Cell division</keyword>
<evidence type="ECO:0000313" key="13">
    <source>
        <dbReference type="Proteomes" id="UP000697710"/>
    </source>
</evidence>
<dbReference type="InterPro" id="IPR010998">
    <property type="entry name" value="Integrase_recombinase_N"/>
</dbReference>
<comment type="similarity">
    <text evidence="9">Belongs to the 'phage' integrase family. XerC subfamily.</text>
</comment>
<dbReference type="PROSITE" id="PS51900">
    <property type="entry name" value="CB"/>
    <property type="match status" value="1"/>
</dbReference>
<dbReference type="InterPro" id="IPR004107">
    <property type="entry name" value="Integrase_SAM-like_N"/>
</dbReference>
<evidence type="ECO:0000256" key="7">
    <source>
        <dbReference type="ARBA" id="ARBA00023172"/>
    </source>
</evidence>
<evidence type="ECO:0000259" key="11">
    <source>
        <dbReference type="PROSITE" id="PS51900"/>
    </source>
</evidence>
<dbReference type="PANTHER" id="PTHR30349">
    <property type="entry name" value="PHAGE INTEGRASE-RELATED"/>
    <property type="match status" value="1"/>
</dbReference>
<feature type="active site" evidence="9">
    <location>
        <position position="179"/>
    </location>
</feature>
<dbReference type="InterPro" id="IPR011010">
    <property type="entry name" value="DNA_brk_join_enz"/>
</dbReference>
<dbReference type="GO" id="GO:0009037">
    <property type="term" value="F:tyrosine-based site-specific recombinase activity"/>
    <property type="evidence" value="ECO:0007669"/>
    <property type="project" value="UniProtKB-UniRule"/>
</dbReference>
<feature type="active site" evidence="9">
    <location>
        <position position="255"/>
    </location>
</feature>
<evidence type="ECO:0000256" key="3">
    <source>
        <dbReference type="ARBA" id="ARBA00022618"/>
    </source>
</evidence>
<dbReference type="InterPro" id="IPR013762">
    <property type="entry name" value="Integrase-like_cat_sf"/>
</dbReference>
<dbReference type="InterPro" id="IPR050090">
    <property type="entry name" value="Tyrosine_recombinase_XerCD"/>
</dbReference>
<dbReference type="NCBIfam" id="NF001399">
    <property type="entry name" value="PRK00283.1"/>
    <property type="match status" value="1"/>
</dbReference>
<dbReference type="GO" id="GO:0005737">
    <property type="term" value="C:cytoplasm"/>
    <property type="evidence" value="ECO:0007669"/>
    <property type="project" value="UniProtKB-SubCell"/>
</dbReference>
<dbReference type="GO" id="GO:0051301">
    <property type="term" value="P:cell division"/>
    <property type="evidence" value="ECO:0007669"/>
    <property type="project" value="UniProtKB-KW"/>
</dbReference>
<keyword evidence="5 9" id="KW-0229">DNA integration</keyword>
<comment type="subcellular location">
    <subcellularLocation>
        <location evidence="1 9">Cytoplasm</location>
    </subcellularLocation>
</comment>
<feature type="active site" evidence="9">
    <location>
        <position position="278"/>
    </location>
</feature>
<feature type="active site" description="O-(3'-phospho-DNA)-tyrosine intermediate" evidence="9">
    <location>
        <position position="287"/>
    </location>
</feature>
<evidence type="ECO:0000256" key="6">
    <source>
        <dbReference type="ARBA" id="ARBA00023125"/>
    </source>
</evidence>
<evidence type="ECO:0000256" key="2">
    <source>
        <dbReference type="ARBA" id="ARBA00022490"/>
    </source>
</evidence>
<dbReference type="InterPro" id="IPR044068">
    <property type="entry name" value="CB"/>
</dbReference>
<dbReference type="CDD" id="cd00798">
    <property type="entry name" value="INT_XerDC_C"/>
    <property type="match status" value="1"/>
</dbReference>
<dbReference type="Pfam" id="PF02899">
    <property type="entry name" value="Phage_int_SAM_1"/>
    <property type="match status" value="1"/>
</dbReference>
<dbReference type="Pfam" id="PF00589">
    <property type="entry name" value="Phage_integrase"/>
    <property type="match status" value="1"/>
</dbReference>
<evidence type="ECO:0000256" key="1">
    <source>
        <dbReference type="ARBA" id="ARBA00004496"/>
    </source>
</evidence>
<dbReference type="PANTHER" id="PTHR30349:SF81">
    <property type="entry name" value="TYROSINE RECOMBINASE XERC"/>
    <property type="match status" value="1"/>
</dbReference>
<evidence type="ECO:0000256" key="9">
    <source>
        <dbReference type="HAMAP-Rule" id="MF_01808"/>
    </source>
</evidence>
<protein>
    <recommendedName>
        <fullName evidence="9">Tyrosine recombinase XerC</fullName>
    </recommendedName>
</protein>